<reference evidence="6 7" key="1">
    <citation type="submission" date="2024-08" db="EMBL/GenBank/DDBJ databases">
        <title>Tateyamaria sp. nov., isolated from marine algae.</title>
        <authorList>
            <person name="Choi B.J."/>
            <person name="Kim J.M."/>
            <person name="Lee J.K."/>
            <person name="Choi D.G."/>
            <person name="Bayburt H."/>
            <person name="Baek J.H."/>
            <person name="Han D.M."/>
            <person name="Jeon C.O."/>
        </authorList>
    </citation>
    <scope>NUCLEOTIDE SEQUENCE [LARGE SCALE GENOMIC DNA]</scope>
    <source>
        <strain evidence="6 7">KMU-156</strain>
    </source>
</reference>
<keyword evidence="2 4" id="KW-0479">Metal-binding</keyword>
<evidence type="ECO:0000256" key="2">
    <source>
        <dbReference type="ARBA" id="ARBA00022723"/>
    </source>
</evidence>
<dbReference type="Proteomes" id="UP001627408">
    <property type="component" value="Unassembled WGS sequence"/>
</dbReference>
<evidence type="ECO:0000256" key="3">
    <source>
        <dbReference type="ARBA" id="ARBA00023004"/>
    </source>
</evidence>
<comment type="caution">
    <text evidence="6">The sequence shown here is derived from an EMBL/GenBank/DDBJ whole genome shotgun (WGS) entry which is preliminary data.</text>
</comment>
<dbReference type="InterPro" id="IPR036909">
    <property type="entry name" value="Cyt_c-like_dom_sf"/>
</dbReference>
<dbReference type="RefSeq" id="WP_407593662.1">
    <property type="nucleotide sequence ID" value="NZ_JBHDIY010000002.1"/>
</dbReference>
<evidence type="ECO:0000259" key="5">
    <source>
        <dbReference type="PROSITE" id="PS51007"/>
    </source>
</evidence>
<dbReference type="InterPro" id="IPR051395">
    <property type="entry name" value="Cytochrome_c_Peroxidase/MauG"/>
</dbReference>
<dbReference type="PROSITE" id="PS51007">
    <property type="entry name" value="CYTC"/>
    <property type="match status" value="1"/>
</dbReference>
<evidence type="ECO:0000256" key="1">
    <source>
        <dbReference type="ARBA" id="ARBA00022617"/>
    </source>
</evidence>
<keyword evidence="1 4" id="KW-0349">Heme</keyword>
<dbReference type="Pfam" id="PF21419">
    <property type="entry name" value="RoxA-like_Cyt-c"/>
    <property type="match status" value="1"/>
</dbReference>
<proteinExistence type="predicted"/>
<name>A0ABW8V337_9RHOB</name>
<dbReference type="PANTHER" id="PTHR30600">
    <property type="entry name" value="CYTOCHROME C PEROXIDASE-RELATED"/>
    <property type="match status" value="1"/>
</dbReference>
<evidence type="ECO:0000313" key="6">
    <source>
        <dbReference type="EMBL" id="MFL4471798.1"/>
    </source>
</evidence>
<dbReference type="Gene3D" id="1.10.760.10">
    <property type="entry name" value="Cytochrome c-like domain"/>
    <property type="match status" value="1"/>
</dbReference>
<dbReference type="InterPro" id="IPR009056">
    <property type="entry name" value="Cyt_c-like_dom"/>
</dbReference>
<evidence type="ECO:0000313" key="7">
    <source>
        <dbReference type="Proteomes" id="UP001627408"/>
    </source>
</evidence>
<dbReference type="PANTHER" id="PTHR30600:SF9">
    <property type="entry name" value="BLR7738 PROTEIN"/>
    <property type="match status" value="1"/>
</dbReference>
<organism evidence="6 7">
    <name type="scientific">Tateyamaria armeniaca</name>
    <dbReference type="NCBI Taxonomy" id="2518930"/>
    <lineage>
        <taxon>Bacteria</taxon>
        <taxon>Pseudomonadati</taxon>
        <taxon>Pseudomonadota</taxon>
        <taxon>Alphaproteobacteria</taxon>
        <taxon>Rhodobacterales</taxon>
        <taxon>Roseobacteraceae</taxon>
        <taxon>Tateyamaria</taxon>
    </lineage>
</organism>
<protein>
    <recommendedName>
        <fullName evidence="5">Cytochrome c domain-containing protein</fullName>
    </recommendedName>
</protein>
<dbReference type="SUPFAM" id="SSF46626">
    <property type="entry name" value="Cytochrome c"/>
    <property type="match status" value="1"/>
</dbReference>
<dbReference type="EMBL" id="JBHDIY010000002">
    <property type="protein sequence ID" value="MFL4471798.1"/>
    <property type="molecule type" value="Genomic_DNA"/>
</dbReference>
<keyword evidence="3 4" id="KW-0408">Iron</keyword>
<gene>
    <name evidence="6" type="ORF">ACERZ8_18655</name>
</gene>
<accession>A0ABW8V337</accession>
<evidence type="ECO:0000256" key="4">
    <source>
        <dbReference type="PROSITE-ProRule" id="PRU00433"/>
    </source>
</evidence>
<keyword evidence="7" id="KW-1185">Reference proteome</keyword>
<feature type="domain" description="Cytochrome c" evidence="5">
    <location>
        <begin position="366"/>
        <end position="543"/>
    </location>
</feature>
<sequence length="543" mass="58133">MKRISIAVGCLAVVAAGLWFGGRHEVPSEAVPDVLVGAGAAERGAAAFVGADFGGLSLAALESHAVPWKLVTAALVLDAVDEDPTRPANRDTLNSRLASFGFLMPARVQNMPRGVADRPDALPLGVTHGVLSPVAGMPVQVANMGCAACHAGVTYGDDGRPDPTTAWIGMPNTSLNLEAYTQAIFRSLKAYHQTPDRLMDMVMTLYPETGWRERQALRWIVLPMVAARLKDIPGDRALPFFNGVPGSTNGVAALKHVFDVPLLGDGPADAGIVSIPDLGHRHWRSSLLVDGAYAVPETERQAPTTAADDTAEKRAALATITTFFTVPSMGVHPTKAIEAVPVATDIYVFLDSAYAPQPFPGVIDEDLARTGSAIYATECSACHGTYDTHEGRPNLVSLPNWLGDVGTDPLRAEAFTQELADTFQDTPYRDQIAVARTNAYVAPPLDGIWASAPYLHNGSVPTIWHLLTPEARPETFELGGHMLDFARLGLRLQDGRYPPDYAPFSQPVILDTAQPGLRKDGHDFGATLSEPDKTALIEFLKQL</sequence>